<dbReference type="Proteomes" id="UP000183832">
    <property type="component" value="Unassembled WGS sequence"/>
</dbReference>
<gene>
    <name evidence="1" type="ORF">CLUMA_CG018433</name>
</gene>
<keyword evidence="2" id="KW-1185">Reference proteome</keyword>
<name>A0A1J1IXZ6_9DIPT</name>
<proteinExistence type="predicted"/>
<protein>
    <submittedName>
        <fullName evidence="1">CLUMA_CG018433, isoform A</fullName>
    </submittedName>
</protein>
<evidence type="ECO:0000313" key="2">
    <source>
        <dbReference type="Proteomes" id="UP000183832"/>
    </source>
</evidence>
<evidence type="ECO:0000313" key="1">
    <source>
        <dbReference type="EMBL" id="CRL05031.1"/>
    </source>
</evidence>
<dbReference type="EMBL" id="CVRI01000064">
    <property type="protein sequence ID" value="CRL05031.1"/>
    <property type="molecule type" value="Genomic_DNA"/>
</dbReference>
<organism evidence="1 2">
    <name type="scientific">Clunio marinus</name>
    <dbReference type="NCBI Taxonomy" id="568069"/>
    <lineage>
        <taxon>Eukaryota</taxon>
        <taxon>Metazoa</taxon>
        <taxon>Ecdysozoa</taxon>
        <taxon>Arthropoda</taxon>
        <taxon>Hexapoda</taxon>
        <taxon>Insecta</taxon>
        <taxon>Pterygota</taxon>
        <taxon>Neoptera</taxon>
        <taxon>Endopterygota</taxon>
        <taxon>Diptera</taxon>
        <taxon>Nematocera</taxon>
        <taxon>Chironomoidea</taxon>
        <taxon>Chironomidae</taxon>
        <taxon>Clunio</taxon>
    </lineage>
</organism>
<accession>A0A1J1IXZ6</accession>
<reference evidence="1 2" key="1">
    <citation type="submission" date="2015-04" db="EMBL/GenBank/DDBJ databases">
        <authorList>
            <person name="Syromyatnikov M.Y."/>
            <person name="Popov V.N."/>
        </authorList>
    </citation>
    <scope>NUCLEOTIDE SEQUENCE [LARGE SCALE GENOMIC DNA]</scope>
</reference>
<dbReference type="AlphaFoldDB" id="A0A1J1IXZ6"/>
<sequence length="67" mass="7861">MEGKKMNVEIVGWIIKYSLGSYMFIARYVFFKHLANECQNFISNIKAIRMSSHEKVKSEQKLLTMIS</sequence>